<dbReference type="Gene3D" id="3.40.50.720">
    <property type="entry name" value="NAD(P)-binding Rossmann-like Domain"/>
    <property type="match status" value="1"/>
</dbReference>
<feature type="binding site" evidence="9">
    <location>
        <position position="217"/>
    </location>
    <ligand>
        <name>1-deoxy-D-xylulose 5-phosphate</name>
        <dbReference type="ChEBI" id="CHEBI:57792"/>
    </ligand>
</feature>
<dbReference type="GO" id="GO:0030604">
    <property type="term" value="F:1-deoxy-D-xylulose-5-phosphate reductoisomerase activity"/>
    <property type="evidence" value="ECO:0007669"/>
    <property type="project" value="UniProtKB-EC"/>
</dbReference>
<dbReference type="PIRSF" id="PIRSF006205">
    <property type="entry name" value="Dxp_reductismrs"/>
    <property type="match status" value="1"/>
</dbReference>
<dbReference type="Pfam" id="PF08436">
    <property type="entry name" value="DXP_redisom_C"/>
    <property type="match status" value="1"/>
</dbReference>
<feature type="binding site" evidence="9">
    <location>
        <position position="136"/>
    </location>
    <ligand>
        <name>1-deoxy-D-xylulose 5-phosphate</name>
        <dbReference type="ChEBI" id="CHEBI:57792"/>
    </ligand>
</feature>
<dbReference type="NCBIfam" id="NF009114">
    <property type="entry name" value="PRK12464.1"/>
    <property type="match status" value="1"/>
</dbReference>
<keyword evidence="5 9" id="KW-0560">Oxidoreductase</keyword>
<dbReference type="EMBL" id="CP063657">
    <property type="protein sequence ID" value="QOW21370.1"/>
    <property type="molecule type" value="Genomic_DNA"/>
</dbReference>
<dbReference type="InterPro" id="IPR013512">
    <property type="entry name" value="DXP_reductoisomerase_N"/>
</dbReference>
<gene>
    <name evidence="9" type="primary">dxr</name>
    <name evidence="13" type="ORF">INQ42_08825</name>
</gene>
<keyword evidence="3 9" id="KW-0479">Metal-binding</keyword>
<comment type="catalytic activity">
    <reaction evidence="8">
        <text>2-C-methyl-D-erythritol 4-phosphate + NADP(+) = 1-deoxy-D-xylulose 5-phosphate + NADPH + H(+)</text>
        <dbReference type="Rhea" id="RHEA:13717"/>
        <dbReference type="ChEBI" id="CHEBI:15378"/>
        <dbReference type="ChEBI" id="CHEBI:57783"/>
        <dbReference type="ChEBI" id="CHEBI:57792"/>
        <dbReference type="ChEBI" id="CHEBI:58262"/>
        <dbReference type="ChEBI" id="CHEBI:58349"/>
        <dbReference type="EC" id="1.1.1.267"/>
    </reaction>
    <physiologicalReaction direction="right-to-left" evidence="8">
        <dbReference type="Rhea" id="RHEA:13719"/>
    </physiologicalReaction>
</comment>
<feature type="binding site" evidence="9">
    <location>
        <position position="236"/>
    </location>
    <ligand>
        <name>1-deoxy-D-xylulose 5-phosphate</name>
        <dbReference type="ChEBI" id="CHEBI:57792"/>
    </ligand>
</feature>
<dbReference type="RefSeq" id="WP_194033950.1">
    <property type="nucleotide sequence ID" value="NZ_CP063657.1"/>
</dbReference>
<feature type="binding site" evidence="9">
    <location>
        <position position="230"/>
    </location>
    <ligand>
        <name>1-deoxy-D-xylulose 5-phosphate</name>
        <dbReference type="ChEBI" id="CHEBI:57792"/>
    </ligand>
</feature>
<feature type="binding site" evidence="9">
    <location>
        <position position="163"/>
    </location>
    <ligand>
        <name>1-deoxy-D-xylulose 5-phosphate</name>
        <dbReference type="ChEBI" id="CHEBI:57792"/>
    </ligand>
</feature>
<feature type="domain" description="1-deoxy-D-xylulose 5-phosphate reductoisomerase N-terminal" evidence="10">
    <location>
        <begin position="15"/>
        <end position="143"/>
    </location>
</feature>
<reference evidence="13 14" key="1">
    <citation type="submission" date="2020-10" db="EMBL/GenBank/DDBJ databases">
        <title>complete genome sequencing of Lysobacter sp. H23M41.</title>
        <authorList>
            <person name="Bae J.-W."/>
            <person name="Lee S.-Y."/>
        </authorList>
    </citation>
    <scope>NUCLEOTIDE SEQUENCE [LARGE SCALE GENOMIC DNA]</scope>
    <source>
        <strain evidence="13 14">H23M41</strain>
    </source>
</reference>
<feature type="binding site" evidence="9">
    <location>
        <position position="161"/>
    </location>
    <ligand>
        <name>Mn(2+)</name>
        <dbReference type="ChEBI" id="CHEBI:29035"/>
    </ligand>
</feature>
<evidence type="ECO:0000256" key="6">
    <source>
        <dbReference type="ARBA" id="ARBA00023211"/>
    </source>
</evidence>
<feature type="binding site" evidence="9">
    <location>
        <position position="135"/>
    </location>
    <ligand>
        <name>NADPH</name>
        <dbReference type="ChEBI" id="CHEBI:57783"/>
    </ligand>
</feature>
<feature type="binding site" evidence="9">
    <location>
        <position position="137"/>
    </location>
    <ligand>
        <name>NADPH</name>
        <dbReference type="ChEBI" id="CHEBI:57783"/>
    </ligand>
</feature>
<name>A0A7S6UJF0_9GAMM</name>
<sequence>MNAVASPSDTIRHDIAVLGATGSIGGSALDVIARHPERLRATVLGAGRNVAALIELCRIHRPLHAVIADSDSFAELRDGLASAGLATRAHAGADAVSELAAGDDCDTVVAAIVGAAGLPSTLAAARAGKRLLLANKESLVLAGELLMAAARDGGATIVPIDSEHNAIFQCLPSATRLAAGERGAGLARIILTASGGPFRGRSRASLADVSVEEAVKHPKWSMGPKISVDSATLMNKGLEVIEAHHLFSLPGERINVLVHPQSLVHSMVEFIDGSTLAQLGLPDMRTALAVGLGWPDRLESGVSGLDLLAQGGRLDFEQPDLEAFPCLQLAYDALAAGGTAPAVLNAANEVAVAAFLERRIGFLSIPALVEDTLAALPAIPADSLKALQEIDQHARRHAVQGLAAHRMPA</sequence>
<feature type="binding site" evidence="9">
    <location>
        <position position="49"/>
    </location>
    <ligand>
        <name>NADPH</name>
        <dbReference type="ChEBI" id="CHEBI:57783"/>
    </ligand>
</feature>
<evidence type="ECO:0000256" key="8">
    <source>
        <dbReference type="ARBA" id="ARBA00048543"/>
    </source>
</evidence>
<protein>
    <recommendedName>
        <fullName evidence="9">1-deoxy-D-xylulose 5-phosphate reductoisomerase</fullName>
        <shortName evidence="9">DXP reductoisomerase</shortName>
        <ecNumber evidence="9">1.1.1.267</ecNumber>
    </recommendedName>
    <alternativeName>
        <fullName evidence="9">1-deoxyxylulose-5-phosphate reductoisomerase</fullName>
    </alternativeName>
    <alternativeName>
        <fullName evidence="9">2-C-methyl-D-erythritol 4-phosphate synthase</fullName>
    </alternativeName>
</protein>
<feature type="binding site" evidence="9">
    <location>
        <position position="24"/>
    </location>
    <ligand>
        <name>NADPH</name>
        <dbReference type="ChEBI" id="CHEBI:57783"/>
    </ligand>
</feature>
<keyword evidence="4 9" id="KW-0521">NADP</keyword>
<dbReference type="InterPro" id="IPR036169">
    <property type="entry name" value="DXPR_C_sf"/>
</dbReference>
<feature type="binding site" evidence="9">
    <location>
        <position position="163"/>
    </location>
    <ligand>
        <name>Mn(2+)</name>
        <dbReference type="ChEBI" id="CHEBI:29035"/>
    </ligand>
</feature>
<evidence type="ECO:0000256" key="7">
    <source>
        <dbReference type="ARBA" id="ARBA00023229"/>
    </source>
</evidence>
<feature type="binding site" evidence="9">
    <location>
        <position position="23"/>
    </location>
    <ligand>
        <name>NADPH</name>
        <dbReference type="ChEBI" id="CHEBI:57783"/>
    </ligand>
</feature>
<evidence type="ECO:0000313" key="14">
    <source>
        <dbReference type="Proteomes" id="UP000593932"/>
    </source>
</evidence>
<dbReference type="InterPro" id="IPR036291">
    <property type="entry name" value="NAD(P)-bd_dom_sf"/>
</dbReference>
<dbReference type="SUPFAM" id="SSF55347">
    <property type="entry name" value="Glyceraldehyde-3-phosphate dehydrogenase-like, C-terminal domain"/>
    <property type="match status" value="1"/>
</dbReference>
<feature type="binding site" evidence="9">
    <location>
        <position position="223"/>
    </location>
    <ligand>
        <name>NADPH</name>
        <dbReference type="ChEBI" id="CHEBI:57783"/>
    </ligand>
</feature>
<evidence type="ECO:0000313" key="13">
    <source>
        <dbReference type="EMBL" id="QOW21370.1"/>
    </source>
</evidence>
<feature type="domain" description="1-deoxy-D-xylulose 5-phosphate reductoisomerase C-terminal" evidence="11">
    <location>
        <begin position="157"/>
        <end position="247"/>
    </location>
</feature>
<dbReference type="Pfam" id="PF13288">
    <property type="entry name" value="DXPR_C"/>
    <property type="match status" value="1"/>
</dbReference>
<keyword evidence="6 9" id="KW-0464">Manganese</keyword>
<dbReference type="InterPro" id="IPR026877">
    <property type="entry name" value="DXPR_C"/>
</dbReference>
<dbReference type="PANTHER" id="PTHR30525">
    <property type="entry name" value="1-DEOXY-D-XYLULOSE 5-PHOSPHATE REDUCTOISOMERASE"/>
    <property type="match status" value="1"/>
</dbReference>
<feature type="binding site" evidence="9">
    <location>
        <position position="235"/>
    </location>
    <ligand>
        <name>1-deoxy-D-xylulose 5-phosphate</name>
        <dbReference type="ChEBI" id="CHEBI:57792"/>
    </ligand>
</feature>
<evidence type="ECO:0000256" key="3">
    <source>
        <dbReference type="ARBA" id="ARBA00022723"/>
    </source>
</evidence>
<dbReference type="InterPro" id="IPR003821">
    <property type="entry name" value="DXP_reductoisomerase"/>
</dbReference>
<proteinExistence type="inferred from homology"/>
<evidence type="ECO:0000259" key="12">
    <source>
        <dbReference type="Pfam" id="PF13288"/>
    </source>
</evidence>
<dbReference type="NCBIfam" id="TIGR00243">
    <property type="entry name" value="Dxr"/>
    <property type="match status" value="1"/>
</dbReference>
<keyword evidence="9" id="KW-0460">Magnesium</keyword>
<comment type="pathway">
    <text evidence="1 9">Isoprenoid biosynthesis; isopentenyl diphosphate biosynthesis via DXP pathway; isopentenyl diphosphate from 1-deoxy-D-xylulose 5-phosphate: step 1/6.</text>
</comment>
<evidence type="ECO:0000256" key="5">
    <source>
        <dbReference type="ARBA" id="ARBA00023002"/>
    </source>
</evidence>
<feature type="binding site" evidence="9">
    <location>
        <position position="194"/>
    </location>
    <ligand>
        <name>1-deoxy-D-xylulose 5-phosphate</name>
        <dbReference type="ChEBI" id="CHEBI:57792"/>
    </ligand>
</feature>
<keyword evidence="14" id="KW-1185">Reference proteome</keyword>
<feature type="binding site" evidence="9">
    <location>
        <position position="48"/>
    </location>
    <ligand>
        <name>NADPH</name>
        <dbReference type="ChEBI" id="CHEBI:57783"/>
    </ligand>
</feature>
<dbReference type="HAMAP" id="MF_00183">
    <property type="entry name" value="DXP_reductoisom"/>
    <property type="match status" value="1"/>
</dbReference>
<dbReference type="SUPFAM" id="SSF69055">
    <property type="entry name" value="1-deoxy-D-xylulose-5-phosphate reductoisomerase, C-terminal domain"/>
    <property type="match status" value="1"/>
</dbReference>
<evidence type="ECO:0000256" key="9">
    <source>
        <dbReference type="HAMAP-Rule" id="MF_00183"/>
    </source>
</evidence>
<feature type="binding site" evidence="9">
    <location>
        <position position="239"/>
    </location>
    <ligand>
        <name>Mn(2+)</name>
        <dbReference type="ChEBI" id="CHEBI:29035"/>
    </ligand>
</feature>
<comment type="similarity">
    <text evidence="2 9">Belongs to the DXR family.</text>
</comment>
<evidence type="ECO:0000259" key="10">
    <source>
        <dbReference type="Pfam" id="PF02670"/>
    </source>
</evidence>
<feature type="binding site" evidence="9">
    <location>
        <position position="239"/>
    </location>
    <ligand>
        <name>1-deoxy-D-xylulose 5-phosphate</name>
        <dbReference type="ChEBI" id="CHEBI:57792"/>
    </ligand>
</feature>
<keyword evidence="7 9" id="KW-0414">Isoprene biosynthesis</keyword>
<dbReference type="Proteomes" id="UP000593932">
    <property type="component" value="Chromosome"/>
</dbReference>
<dbReference type="InterPro" id="IPR013644">
    <property type="entry name" value="DXP_reductoisomerase_C"/>
</dbReference>
<dbReference type="Gene3D" id="1.10.1740.10">
    <property type="match status" value="1"/>
</dbReference>
<dbReference type="EC" id="1.1.1.267" evidence="9"/>
<feature type="binding site" evidence="9">
    <location>
        <position position="22"/>
    </location>
    <ligand>
        <name>NADPH</name>
        <dbReference type="ChEBI" id="CHEBI:57783"/>
    </ligand>
</feature>
<accession>A0A7S6UJF0</accession>
<organism evidence="13 14">
    <name type="scientific">Novilysobacter avium</name>
    <dbReference type="NCBI Taxonomy" id="2781023"/>
    <lineage>
        <taxon>Bacteria</taxon>
        <taxon>Pseudomonadati</taxon>
        <taxon>Pseudomonadota</taxon>
        <taxon>Gammaproteobacteria</taxon>
        <taxon>Lysobacterales</taxon>
        <taxon>Lysobacteraceae</taxon>
        <taxon>Novilysobacter</taxon>
    </lineage>
</organism>
<feature type="binding site" evidence="9">
    <location>
        <position position="47"/>
    </location>
    <ligand>
        <name>NADPH</name>
        <dbReference type="ChEBI" id="CHEBI:57783"/>
    </ligand>
</feature>
<comment type="function">
    <text evidence="9">Catalyzes the NADPH-dependent rearrangement and reduction of 1-deoxy-D-xylulose-5-phosphate (DXP) to 2-C-methyl-D-erythritol 4-phosphate (MEP).</text>
</comment>
<evidence type="ECO:0000256" key="2">
    <source>
        <dbReference type="ARBA" id="ARBA00006825"/>
    </source>
</evidence>
<dbReference type="PANTHER" id="PTHR30525:SF0">
    <property type="entry name" value="1-DEOXY-D-XYLULOSE 5-PHOSPHATE REDUCTOISOMERASE, CHLOROPLASTIC"/>
    <property type="match status" value="1"/>
</dbReference>
<evidence type="ECO:0000256" key="1">
    <source>
        <dbReference type="ARBA" id="ARBA00005094"/>
    </source>
</evidence>
<evidence type="ECO:0000259" key="11">
    <source>
        <dbReference type="Pfam" id="PF08436"/>
    </source>
</evidence>
<comment type="cofactor">
    <cofactor evidence="9">
        <name>Mg(2+)</name>
        <dbReference type="ChEBI" id="CHEBI:18420"/>
    </cofactor>
    <cofactor evidence="9">
        <name>Mn(2+)</name>
        <dbReference type="ChEBI" id="CHEBI:29035"/>
    </cofactor>
</comment>
<feature type="domain" description="DXP reductoisomerase C-terminal" evidence="12">
    <location>
        <begin position="279"/>
        <end position="396"/>
    </location>
</feature>
<dbReference type="Pfam" id="PF02670">
    <property type="entry name" value="DXP_reductoisom"/>
    <property type="match status" value="1"/>
</dbReference>
<evidence type="ECO:0000256" key="4">
    <source>
        <dbReference type="ARBA" id="ARBA00022857"/>
    </source>
</evidence>
<feature type="binding site" evidence="9">
    <location>
        <position position="162"/>
    </location>
    <ligand>
        <name>1-deoxy-D-xylulose 5-phosphate</name>
        <dbReference type="ChEBI" id="CHEBI:57792"/>
    </ligand>
</feature>
<feature type="binding site" evidence="9">
    <location>
        <position position="21"/>
    </location>
    <ligand>
        <name>NADPH</name>
        <dbReference type="ChEBI" id="CHEBI:57783"/>
    </ligand>
</feature>
<dbReference type="SUPFAM" id="SSF51735">
    <property type="entry name" value="NAD(P)-binding Rossmann-fold domains"/>
    <property type="match status" value="1"/>
</dbReference>